<reference evidence="1 2" key="1">
    <citation type="submission" date="2012-01" db="EMBL/GenBank/DDBJ databases">
        <title>Improved High-Quality Draft sequence of Metallosphaera yellowstonensis MK1.</title>
        <authorList>
            <consortium name="US DOE Joint Genome Institute"/>
            <person name="Lucas S."/>
            <person name="Han J."/>
            <person name="Cheng J.-F."/>
            <person name="Goodwin L."/>
            <person name="Pitluck S."/>
            <person name="Peters L."/>
            <person name="Teshima H."/>
            <person name="Detter J.C."/>
            <person name="Han C."/>
            <person name="Tapia R."/>
            <person name="Land M."/>
            <person name="Hauser L."/>
            <person name="Kyrpides N."/>
            <person name="Kozubal M."/>
            <person name="Macur R.E."/>
            <person name="Jay Z."/>
            <person name="Inskeep W."/>
            <person name="Woyke T."/>
        </authorList>
    </citation>
    <scope>NUCLEOTIDE SEQUENCE [LARGE SCALE GENOMIC DNA]</scope>
    <source>
        <strain evidence="1 2">MK1</strain>
    </source>
</reference>
<dbReference type="STRING" id="671065.MetMK1DRAFT_00026800"/>
<protein>
    <recommendedName>
        <fullName evidence="3">CRISPR type III-B/RAMP module-associated protein Cmr5</fullName>
    </recommendedName>
</protein>
<keyword evidence="2" id="KW-1185">Reference proteome</keyword>
<dbReference type="Proteomes" id="UP000003980">
    <property type="component" value="Unassembled WGS sequence"/>
</dbReference>
<accession>H2C7Y1</accession>
<dbReference type="RefSeq" id="WP_009074474.1">
    <property type="nucleotide sequence ID" value="NZ_JH597770.1"/>
</dbReference>
<dbReference type="EMBL" id="JH597770">
    <property type="protein sequence ID" value="EHP68257.1"/>
    <property type="molecule type" value="Genomic_DNA"/>
</dbReference>
<evidence type="ECO:0008006" key="3">
    <source>
        <dbReference type="Google" id="ProtNLM"/>
    </source>
</evidence>
<dbReference type="AlphaFoldDB" id="H2C7Y1"/>
<dbReference type="HOGENOM" id="CLU_2079408_0_0_2"/>
<dbReference type="eggNOG" id="arCOG05918">
    <property type="taxonomic scope" value="Archaea"/>
</dbReference>
<gene>
    <name evidence="1" type="ORF">MetMK1DRAFT_00026800</name>
</gene>
<proteinExistence type="predicted"/>
<sequence>MESRENEAKKLAATYARWLRNPEEALFGSKGEGVVLKMYKALKEAKEKKDLDSALDLTKYEMSKQTMNDMARFVNELKGKIANMQDQEAIKFALEVMRYFQIALATKMEDMRKGLWG</sequence>
<organism evidence="1 2">
    <name type="scientific">Metallosphaera yellowstonensis MK1</name>
    <dbReference type="NCBI Taxonomy" id="671065"/>
    <lineage>
        <taxon>Archaea</taxon>
        <taxon>Thermoproteota</taxon>
        <taxon>Thermoprotei</taxon>
        <taxon>Sulfolobales</taxon>
        <taxon>Sulfolobaceae</taxon>
        <taxon>Metallosphaera</taxon>
    </lineage>
</organism>
<evidence type="ECO:0000313" key="2">
    <source>
        <dbReference type="Proteomes" id="UP000003980"/>
    </source>
</evidence>
<dbReference type="OrthoDB" id="33020at2157"/>
<name>H2C7Y1_9CREN</name>
<evidence type="ECO:0000313" key="1">
    <source>
        <dbReference type="EMBL" id="EHP68257.1"/>
    </source>
</evidence>